<protein>
    <submittedName>
        <fullName evidence="4">DUF5082 domain-containing protein</fullName>
    </submittedName>
</protein>
<dbReference type="Proteomes" id="UP000550367">
    <property type="component" value="Unassembled WGS sequence"/>
</dbReference>
<dbReference type="Proteomes" id="UP000547643">
    <property type="component" value="Unassembled WGS sequence"/>
</dbReference>
<dbReference type="RefSeq" id="WP_052008811.1">
    <property type="nucleotide sequence ID" value="NZ_JAAROO010000002.1"/>
</dbReference>
<dbReference type="EMBL" id="JAARYY010000002">
    <property type="protein sequence ID" value="MBC2243307.1"/>
    <property type="molecule type" value="Genomic_DNA"/>
</dbReference>
<evidence type="ECO:0000313" key="2">
    <source>
        <dbReference type="EMBL" id="MBC1561362.1"/>
    </source>
</evidence>
<evidence type="ECO:0000313" key="4">
    <source>
        <dbReference type="EMBL" id="MBC1778947.1"/>
    </source>
</evidence>
<feature type="coiled-coil region" evidence="1">
    <location>
        <begin position="29"/>
        <end position="63"/>
    </location>
</feature>
<gene>
    <name evidence="2" type="ORF">HB902_04715</name>
    <name evidence="3" type="ORF">HCA46_08725</name>
    <name evidence="4" type="ORF">HCA46_08865</name>
    <name evidence="5" type="ORF">HCA55_04595</name>
    <name evidence="6" type="ORF">HCB25_04455</name>
</gene>
<evidence type="ECO:0000256" key="1">
    <source>
        <dbReference type="SAM" id="Coils"/>
    </source>
</evidence>
<accession>A0A7X1CIE6</accession>
<reference evidence="7 8" key="1">
    <citation type="submission" date="2020-03" db="EMBL/GenBank/DDBJ databases">
        <title>Soil Listeria distribution.</title>
        <authorList>
            <person name="Liao J."/>
            <person name="Wiedmann M."/>
        </authorList>
    </citation>
    <scope>NUCLEOTIDE SEQUENCE [LARGE SCALE GENOMIC DNA]</scope>
    <source>
        <strain evidence="6 10">FSL L7-0153</strain>
        <strain evidence="5 9">FSL L7-0990</strain>
        <strain evidence="4 8">FSL L7-1017</strain>
        <strain evidence="2 7">FSL L7-1387</strain>
    </source>
</reference>
<dbReference type="EMBL" id="JAARVD010000002">
    <property type="protein sequence ID" value="MBC1795992.1"/>
    <property type="molecule type" value="Genomic_DNA"/>
</dbReference>
<dbReference type="Pfam" id="PF16888">
    <property type="entry name" value="YwqH-like"/>
    <property type="match status" value="1"/>
</dbReference>
<name>A0A7X1CIE6_9LIST</name>
<evidence type="ECO:0000313" key="8">
    <source>
        <dbReference type="Proteomes" id="UP000547643"/>
    </source>
</evidence>
<comment type="caution">
    <text evidence="4">The sequence shown here is derived from an EMBL/GenBank/DDBJ whole genome shotgun (WGS) entry which is preliminary data.</text>
</comment>
<organism evidence="4 8">
    <name type="scientific">Listeria booriae</name>
    <dbReference type="NCBI Taxonomy" id="1552123"/>
    <lineage>
        <taxon>Bacteria</taxon>
        <taxon>Bacillati</taxon>
        <taxon>Bacillota</taxon>
        <taxon>Bacilli</taxon>
        <taxon>Bacillales</taxon>
        <taxon>Listeriaceae</taxon>
        <taxon>Listeria</taxon>
    </lineage>
</organism>
<dbReference type="EMBL" id="JAARUV010000002">
    <property type="protein sequence ID" value="MBC1778947.1"/>
    <property type="molecule type" value="Genomic_DNA"/>
</dbReference>
<evidence type="ECO:0000313" key="3">
    <source>
        <dbReference type="EMBL" id="MBC1778919.1"/>
    </source>
</evidence>
<sequence>MSADVSSLQADRNRKQAELCQVQSDQSNIQAKIERLKVAKKKVDEIQQSVDELQKAVNREREQEDTWRGKKYTTYNQFVSNGFHSDYKNYYQQIDQLYDHLCDEITRLENQASENDGLMGWLGSKLNSLGNEIDKLLHN</sequence>
<dbReference type="Gene3D" id="1.10.287.1490">
    <property type="match status" value="1"/>
</dbReference>
<evidence type="ECO:0000313" key="5">
    <source>
        <dbReference type="EMBL" id="MBC1795992.1"/>
    </source>
</evidence>
<proteinExistence type="predicted"/>
<evidence type="ECO:0000313" key="10">
    <source>
        <dbReference type="Proteomes" id="UP000550367"/>
    </source>
</evidence>
<dbReference type="EMBL" id="JAARRW010000002">
    <property type="protein sequence ID" value="MBC1561362.1"/>
    <property type="molecule type" value="Genomic_DNA"/>
</dbReference>
<dbReference type="Proteomes" id="UP000541955">
    <property type="component" value="Unassembled WGS sequence"/>
</dbReference>
<dbReference type="InterPro" id="IPR031681">
    <property type="entry name" value="YwqH-like"/>
</dbReference>
<evidence type="ECO:0000313" key="9">
    <source>
        <dbReference type="Proteomes" id="UP000548082"/>
    </source>
</evidence>
<evidence type="ECO:0000313" key="6">
    <source>
        <dbReference type="EMBL" id="MBC2243307.1"/>
    </source>
</evidence>
<evidence type="ECO:0000313" key="7">
    <source>
        <dbReference type="Proteomes" id="UP000541955"/>
    </source>
</evidence>
<dbReference type="Proteomes" id="UP000548082">
    <property type="component" value="Unassembled WGS sequence"/>
</dbReference>
<keyword evidence="1" id="KW-0175">Coiled coil</keyword>
<dbReference type="AlphaFoldDB" id="A0A7X1CIE6"/>
<dbReference type="EMBL" id="JAARUV010000002">
    <property type="protein sequence ID" value="MBC1778919.1"/>
    <property type="molecule type" value="Genomic_DNA"/>
</dbReference>